<dbReference type="AlphaFoldDB" id="A0A923HWY5"/>
<sequence length="165" mass="18595">MTRYSKEFKDNIIKQMMPPTNKSVNQLTAETGVSEHTLYAWKRAAKSAGIAAPAGESSSERWSSEDKFLIVLETVTMNQAELATYCREKGLYVEQVEAWKDFCINANGGVAEQSKSLQKTLKEKEKEVKQLNKELRRKEAALAETAALLVLRKKAQAVWGDHEED</sequence>
<dbReference type="OrthoDB" id="9813126at2"/>
<keyword evidence="3" id="KW-1185">Reference proteome</keyword>
<dbReference type="Proteomes" id="UP000616595">
    <property type="component" value="Unassembled WGS sequence"/>
</dbReference>
<evidence type="ECO:0000256" key="1">
    <source>
        <dbReference type="SAM" id="Coils"/>
    </source>
</evidence>
<dbReference type="GO" id="GO:0006313">
    <property type="term" value="P:DNA transposition"/>
    <property type="evidence" value="ECO:0007669"/>
    <property type="project" value="InterPro"/>
</dbReference>
<accession>A0A923HWY5</accession>
<comment type="caution">
    <text evidence="2">The sequence shown here is derived from an EMBL/GenBank/DDBJ whole genome shotgun (WGS) entry which is preliminary data.</text>
</comment>
<proteinExistence type="predicted"/>
<dbReference type="GO" id="GO:0004803">
    <property type="term" value="F:transposase activity"/>
    <property type="evidence" value="ECO:0007669"/>
    <property type="project" value="InterPro"/>
</dbReference>
<name>A0A923HWY5_9FIRM</name>
<reference evidence="2" key="1">
    <citation type="submission" date="2019-10" db="EMBL/GenBank/DDBJ databases">
        <authorList>
            <person name="Ross D.E."/>
            <person name="Gulliver D."/>
        </authorList>
    </citation>
    <scope>NUCLEOTIDE SEQUENCE</scope>
    <source>
        <strain evidence="2">DER-2019</strain>
    </source>
</reference>
<dbReference type="SUPFAM" id="SSF46689">
    <property type="entry name" value="Homeodomain-like"/>
    <property type="match status" value="1"/>
</dbReference>
<dbReference type="Pfam" id="PF01527">
    <property type="entry name" value="HTH_Tnp_1"/>
    <property type="match status" value="1"/>
</dbReference>
<dbReference type="InterPro" id="IPR002514">
    <property type="entry name" value="Transposase_8"/>
</dbReference>
<dbReference type="GO" id="GO:0003677">
    <property type="term" value="F:DNA binding"/>
    <property type="evidence" value="ECO:0007669"/>
    <property type="project" value="InterPro"/>
</dbReference>
<dbReference type="InterPro" id="IPR009057">
    <property type="entry name" value="Homeodomain-like_sf"/>
</dbReference>
<protein>
    <submittedName>
        <fullName evidence="2">Transposase</fullName>
    </submittedName>
</protein>
<evidence type="ECO:0000313" key="2">
    <source>
        <dbReference type="EMBL" id="MBC3890024.1"/>
    </source>
</evidence>
<evidence type="ECO:0000313" key="3">
    <source>
        <dbReference type="Proteomes" id="UP000616595"/>
    </source>
</evidence>
<keyword evidence="1" id="KW-0175">Coiled coil</keyword>
<gene>
    <name evidence="2" type="ORF">GH810_17140</name>
</gene>
<dbReference type="EMBL" id="WJBD01000050">
    <property type="protein sequence ID" value="MBC3890024.1"/>
    <property type="molecule type" value="Genomic_DNA"/>
</dbReference>
<organism evidence="2 3">
    <name type="scientific">Acetobacterium paludosum</name>
    <dbReference type="NCBI Taxonomy" id="52693"/>
    <lineage>
        <taxon>Bacteria</taxon>
        <taxon>Bacillati</taxon>
        <taxon>Bacillota</taxon>
        <taxon>Clostridia</taxon>
        <taxon>Eubacteriales</taxon>
        <taxon>Eubacteriaceae</taxon>
        <taxon>Acetobacterium</taxon>
    </lineage>
</organism>
<reference evidence="2" key="2">
    <citation type="submission" date="2020-10" db="EMBL/GenBank/DDBJ databases">
        <title>Comparative genomics of the Acetobacterium genus.</title>
        <authorList>
            <person name="Marshall C."/>
            <person name="May H."/>
            <person name="Norman S."/>
        </authorList>
    </citation>
    <scope>NUCLEOTIDE SEQUENCE</scope>
    <source>
        <strain evidence="2">DER-2019</strain>
    </source>
</reference>
<feature type="coiled-coil region" evidence="1">
    <location>
        <begin position="114"/>
        <end position="148"/>
    </location>
</feature>